<sequence length="82" mass="9324">MPFPSTTFLASFLLDSHVLWFFVSKISPAPLHASKLRQDKRALKGKPMIHDLDFCVQLYEYVLAYLVVILLSCRVLNRGDAA</sequence>
<accession>A0AAN6S2T6</accession>
<comment type="caution">
    <text evidence="2">The sequence shown here is derived from an EMBL/GenBank/DDBJ whole genome shotgun (WGS) entry which is preliminary data.</text>
</comment>
<evidence type="ECO:0000313" key="3">
    <source>
        <dbReference type="Proteomes" id="UP001303473"/>
    </source>
</evidence>
<keyword evidence="1" id="KW-0812">Transmembrane</keyword>
<gene>
    <name evidence="2" type="ORF">QBC46DRAFT_390200</name>
</gene>
<dbReference type="AlphaFoldDB" id="A0AAN6S2T6"/>
<dbReference type="EMBL" id="MU853830">
    <property type="protein sequence ID" value="KAK3938390.1"/>
    <property type="molecule type" value="Genomic_DNA"/>
</dbReference>
<organism evidence="2 3">
    <name type="scientific">Diplogelasinospora grovesii</name>
    <dbReference type="NCBI Taxonomy" id="303347"/>
    <lineage>
        <taxon>Eukaryota</taxon>
        <taxon>Fungi</taxon>
        <taxon>Dikarya</taxon>
        <taxon>Ascomycota</taxon>
        <taxon>Pezizomycotina</taxon>
        <taxon>Sordariomycetes</taxon>
        <taxon>Sordariomycetidae</taxon>
        <taxon>Sordariales</taxon>
        <taxon>Diplogelasinosporaceae</taxon>
        <taxon>Diplogelasinospora</taxon>
    </lineage>
</organism>
<feature type="transmembrane region" description="Helical" evidence="1">
    <location>
        <begin position="57"/>
        <end position="76"/>
    </location>
</feature>
<dbReference type="Proteomes" id="UP001303473">
    <property type="component" value="Unassembled WGS sequence"/>
</dbReference>
<protein>
    <submittedName>
        <fullName evidence="2">Uncharacterized protein</fullName>
    </submittedName>
</protein>
<evidence type="ECO:0000313" key="2">
    <source>
        <dbReference type="EMBL" id="KAK3938390.1"/>
    </source>
</evidence>
<evidence type="ECO:0000256" key="1">
    <source>
        <dbReference type="SAM" id="Phobius"/>
    </source>
</evidence>
<feature type="non-terminal residue" evidence="2">
    <location>
        <position position="82"/>
    </location>
</feature>
<name>A0AAN6S2T6_9PEZI</name>
<keyword evidence="3" id="KW-1185">Reference proteome</keyword>
<keyword evidence="1" id="KW-1133">Transmembrane helix</keyword>
<proteinExistence type="predicted"/>
<keyword evidence="1" id="KW-0472">Membrane</keyword>
<reference evidence="3" key="1">
    <citation type="journal article" date="2023" name="Mol. Phylogenet. Evol.">
        <title>Genome-scale phylogeny and comparative genomics of the fungal order Sordariales.</title>
        <authorList>
            <person name="Hensen N."/>
            <person name="Bonometti L."/>
            <person name="Westerberg I."/>
            <person name="Brannstrom I.O."/>
            <person name="Guillou S."/>
            <person name="Cros-Aarteil S."/>
            <person name="Calhoun S."/>
            <person name="Haridas S."/>
            <person name="Kuo A."/>
            <person name="Mondo S."/>
            <person name="Pangilinan J."/>
            <person name="Riley R."/>
            <person name="LaButti K."/>
            <person name="Andreopoulos B."/>
            <person name="Lipzen A."/>
            <person name="Chen C."/>
            <person name="Yan M."/>
            <person name="Daum C."/>
            <person name="Ng V."/>
            <person name="Clum A."/>
            <person name="Steindorff A."/>
            <person name="Ohm R.A."/>
            <person name="Martin F."/>
            <person name="Silar P."/>
            <person name="Natvig D.O."/>
            <person name="Lalanne C."/>
            <person name="Gautier V."/>
            <person name="Ament-Velasquez S.L."/>
            <person name="Kruys A."/>
            <person name="Hutchinson M.I."/>
            <person name="Powell A.J."/>
            <person name="Barry K."/>
            <person name="Miller A.N."/>
            <person name="Grigoriev I.V."/>
            <person name="Debuchy R."/>
            <person name="Gladieux P."/>
            <person name="Hiltunen Thoren M."/>
            <person name="Johannesson H."/>
        </authorList>
    </citation>
    <scope>NUCLEOTIDE SEQUENCE [LARGE SCALE GENOMIC DNA]</scope>
    <source>
        <strain evidence="3">CBS 340.73</strain>
    </source>
</reference>